<reference evidence="2 3" key="2">
    <citation type="submission" date="2018-07" db="EMBL/GenBank/DDBJ databases">
        <title>Pontibacter sp. 2b14 genomic sequence and assembly.</title>
        <authorList>
            <person name="Du Z.-J."/>
        </authorList>
    </citation>
    <scope>NUCLEOTIDE SEQUENCE [LARGE SCALE GENOMIC DNA]</scope>
    <source>
        <strain evidence="2 3">2b14</strain>
    </source>
</reference>
<protein>
    <submittedName>
        <fullName evidence="2">N-acyl-D-amino acid deacylase</fullName>
    </submittedName>
</protein>
<dbReference type="RefSeq" id="WP_112305037.1">
    <property type="nucleotide sequence ID" value="NZ_QMDV01000002.1"/>
</dbReference>
<reference evidence="2 3" key="1">
    <citation type="submission" date="2018-06" db="EMBL/GenBank/DDBJ databases">
        <authorList>
            <person name="Liu Z.-W."/>
        </authorList>
    </citation>
    <scope>NUCLEOTIDE SEQUENCE [LARGE SCALE GENOMIC DNA]</scope>
    <source>
        <strain evidence="2 3">2b14</strain>
    </source>
</reference>
<organism evidence="2 3">
    <name type="scientific">Pontibacter arcticus</name>
    <dbReference type="NCBI Taxonomy" id="2080288"/>
    <lineage>
        <taxon>Bacteria</taxon>
        <taxon>Pseudomonadati</taxon>
        <taxon>Bacteroidota</taxon>
        <taxon>Cytophagia</taxon>
        <taxon>Cytophagales</taxon>
        <taxon>Hymenobacteraceae</taxon>
        <taxon>Pontibacter</taxon>
    </lineage>
</organism>
<dbReference type="InterPro" id="IPR050378">
    <property type="entry name" value="Metallo-dep_Hydrolases_sf"/>
</dbReference>
<feature type="domain" description="Amidohydrolase 3" evidence="1">
    <location>
        <begin position="377"/>
        <end position="474"/>
    </location>
</feature>
<dbReference type="SUPFAM" id="SSF51338">
    <property type="entry name" value="Composite domain of metallo-dependent hydrolases"/>
    <property type="match status" value="1"/>
</dbReference>
<evidence type="ECO:0000313" key="3">
    <source>
        <dbReference type="Proteomes" id="UP000251692"/>
    </source>
</evidence>
<keyword evidence="3" id="KW-1185">Reference proteome</keyword>
<dbReference type="Gene3D" id="3.20.20.140">
    <property type="entry name" value="Metal-dependent hydrolases"/>
    <property type="match status" value="1"/>
</dbReference>
<dbReference type="SUPFAM" id="SSF51556">
    <property type="entry name" value="Metallo-dependent hydrolases"/>
    <property type="match status" value="1"/>
</dbReference>
<dbReference type="Pfam" id="PF07969">
    <property type="entry name" value="Amidohydro_3"/>
    <property type="match status" value="1"/>
</dbReference>
<dbReference type="InterPro" id="IPR032466">
    <property type="entry name" value="Metal_Hydrolase"/>
</dbReference>
<dbReference type="AlphaFoldDB" id="A0A364REW3"/>
<dbReference type="Gene3D" id="3.30.1490.130">
    <property type="entry name" value="D-aminoacylase. Domain 3"/>
    <property type="match status" value="1"/>
</dbReference>
<sequence length="495" mass="54937">MTYDLHIQNALIIDGTGAAPFQADIWVAANTITIDKGEIPKEQATAHRTIDATGLVVTPGFIDAHAHGEPLKNPEFKNFLAMGVTTICLGQDGFAPDLGEDSYQSGQPLQEWMTQVEAIRPDVNIAMFAGHNTIRMLSGTRYEPIPTEENLLEMERLLKLDMENGCFGMTTGLEYNPGLHTHSAELERLAKTVGAANGLIMSHMRSEDDATIQPAIAELLTQGKHCPVQISHIKVVYGKGKARGEEIRKQLNDARAKGIQVTADFYPYSASYTSIEILFPEWAKKPNNYEEVKQTRRDELLTFLKNKIEHRNGPDATMIGTGPYKSKTLKQLSEELNKPFEEVLLEDIGPYGAFGAYFIMDDDLQETLLLDPHTMLCTDGSPAMNHPRSFGSFAKMIETYVLKKQLLPLEEGIRKMTGLPADTIGITDRGKIQDGFKADLLIFDPAEIKENATFENAQQLATGFMYVIVNGQIVKEGEQFSKERAGTMLRKPKAL</sequence>
<evidence type="ECO:0000259" key="1">
    <source>
        <dbReference type="Pfam" id="PF07969"/>
    </source>
</evidence>
<accession>A0A364REW3</accession>
<gene>
    <name evidence="2" type="ORF">DP923_06470</name>
</gene>
<dbReference type="PANTHER" id="PTHR11647">
    <property type="entry name" value="HYDRANTOINASE/DIHYDROPYRIMIDINASE FAMILY MEMBER"/>
    <property type="match status" value="1"/>
</dbReference>
<dbReference type="Proteomes" id="UP000251692">
    <property type="component" value="Unassembled WGS sequence"/>
</dbReference>
<dbReference type="EMBL" id="QMDV01000002">
    <property type="protein sequence ID" value="RAU82888.1"/>
    <property type="molecule type" value="Genomic_DNA"/>
</dbReference>
<dbReference type="PANTHER" id="PTHR11647:SF1">
    <property type="entry name" value="COLLAPSIN RESPONSE MEDIATOR PROTEIN"/>
    <property type="match status" value="1"/>
</dbReference>
<dbReference type="GO" id="GO:0016812">
    <property type="term" value="F:hydrolase activity, acting on carbon-nitrogen (but not peptide) bonds, in cyclic amides"/>
    <property type="evidence" value="ECO:0007669"/>
    <property type="project" value="TreeGrafter"/>
</dbReference>
<dbReference type="InterPro" id="IPR013108">
    <property type="entry name" value="Amidohydro_3"/>
</dbReference>
<dbReference type="GO" id="GO:0005829">
    <property type="term" value="C:cytosol"/>
    <property type="evidence" value="ECO:0007669"/>
    <property type="project" value="TreeGrafter"/>
</dbReference>
<dbReference type="InterPro" id="IPR011059">
    <property type="entry name" value="Metal-dep_hydrolase_composite"/>
</dbReference>
<proteinExistence type="predicted"/>
<dbReference type="Gene3D" id="2.30.40.10">
    <property type="entry name" value="Urease, subunit C, domain 1"/>
    <property type="match status" value="1"/>
</dbReference>
<evidence type="ECO:0000313" key="2">
    <source>
        <dbReference type="EMBL" id="RAU82888.1"/>
    </source>
</evidence>
<dbReference type="InterPro" id="IPR023100">
    <property type="entry name" value="D-aminoacylase_insert_dom_sf"/>
</dbReference>
<name>A0A364REW3_9BACT</name>
<comment type="caution">
    <text evidence="2">The sequence shown here is derived from an EMBL/GenBank/DDBJ whole genome shotgun (WGS) entry which is preliminary data.</text>
</comment>
<dbReference type="GO" id="GO:0016811">
    <property type="term" value="F:hydrolase activity, acting on carbon-nitrogen (but not peptide) bonds, in linear amides"/>
    <property type="evidence" value="ECO:0007669"/>
    <property type="project" value="InterPro"/>
</dbReference>
<dbReference type="OrthoDB" id="9775607at2"/>